<feature type="region of interest" description="Disordered" evidence="1">
    <location>
        <begin position="1149"/>
        <end position="1174"/>
    </location>
</feature>
<feature type="transmembrane region" description="Helical" evidence="2">
    <location>
        <begin position="1455"/>
        <end position="1477"/>
    </location>
</feature>
<feature type="signal peptide" evidence="3">
    <location>
        <begin position="1"/>
        <end position="26"/>
    </location>
</feature>
<feature type="region of interest" description="Disordered" evidence="1">
    <location>
        <begin position="1400"/>
        <end position="1434"/>
    </location>
</feature>
<feature type="region of interest" description="Disordered" evidence="1">
    <location>
        <begin position="1962"/>
        <end position="1983"/>
    </location>
</feature>
<feature type="region of interest" description="Disordered" evidence="1">
    <location>
        <begin position="167"/>
        <end position="617"/>
    </location>
</feature>
<feature type="compositionally biased region" description="Low complexity" evidence="1">
    <location>
        <begin position="746"/>
        <end position="756"/>
    </location>
</feature>
<organism evidence="4 5">
    <name type="scientific">Lachancea lanzarotensis</name>
    <dbReference type="NCBI Taxonomy" id="1245769"/>
    <lineage>
        <taxon>Eukaryota</taxon>
        <taxon>Fungi</taxon>
        <taxon>Dikarya</taxon>
        <taxon>Ascomycota</taxon>
        <taxon>Saccharomycotina</taxon>
        <taxon>Saccharomycetes</taxon>
        <taxon>Saccharomycetales</taxon>
        <taxon>Saccharomycetaceae</taxon>
        <taxon>Lachancea</taxon>
    </lineage>
</organism>
<feature type="region of interest" description="Disordered" evidence="1">
    <location>
        <begin position="684"/>
        <end position="729"/>
    </location>
</feature>
<dbReference type="GO" id="GO:0005034">
    <property type="term" value="F:osmosensor activity"/>
    <property type="evidence" value="ECO:0007669"/>
    <property type="project" value="InterPro"/>
</dbReference>
<feature type="compositionally biased region" description="Gly residues" evidence="1">
    <location>
        <begin position="1414"/>
        <end position="1425"/>
    </location>
</feature>
<feature type="compositionally biased region" description="Polar residues" evidence="1">
    <location>
        <begin position="413"/>
        <end position="444"/>
    </location>
</feature>
<feature type="compositionally biased region" description="Acidic residues" evidence="1">
    <location>
        <begin position="1748"/>
        <end position="1764"/>
    </location>
</feature>
<feature type="compositionally biased region" description="Polar residues" evidence="1">
    <location>
        <begin position="1826"/>
        <end position="1845"/>
    </location>
</feature>
<feature type="compositionally biased region" description="Polar residues" evidence="1">
    <location>
        <begin position="757"/>
        <end position="774"/>
    </location>
</feature>
<feature type="compositionally biased region" description="Polar residues" evidence="1">
    <location>
        <begin position="227"/>
        <end position="246"/>
    </location>
</feature>
<dbReference type="GO" id="GO:0000282">
    <property type="term" value="P:cellular bud site selection"/>
    <property type="evidence" value="ECO:0007669"/>
    <property type="project" value="TreeGrafter"/>
</dbReference>
<name>A0A0C7MYF7_9SACH</name>
<keyword evidence="3" id="KW-0732">Signal</keyword>
<feature type="region of interest" description="Disordered" evidence="1">
    <location>
        <begin position="1678"/>
        <end position="1701"/>
    </location>
</feature>
<feature type="compositionally biased region" description="Low complexity" evidence="1">
    <location>
        <begin position="996"/>
        <end position="1016"/>
    </location>
</feature>
<feature type="compositionally biased region" description="Polar residues" evidence="1">
    <location>
        <begin position="594"/>
        <end position="617"/>
    </location>
</feature>
<reference evidence="4 5" key="1">
    <citation type="submission" date="2014-12" db="EMBL/GenBank/DDBJ databases">
        <authorList>
            <person name="Neuveglise Cecile"/>
        </authorList>
    </citation>
    <scope>NUCLEOTIDE SEQUENCE [LARGE SCALE GENOMIC DNA]</scope>
    <source>
        <strain evidence="4 5">CBS 12615</strain>
    </source>
</reference>
<evidence type="ECO:0000256" key="2">
    <source>
        <dbReference type="SAM" id="Phobius"/>
    </source>
</evidence>
<feature type="compositionally biased region" description="Low complexity" evidence="1">
    <location>
        <begin position="1150"/>
        <end position="1165"/>
    </location>
</feature>
<feature type="region of interest" description="Disordered" evidence="1">
    <location>
        <begin position="1035"/>
        <end position="1081"/>
    </location>
</feature>
<feature type="compositionally biased region" description="Polar residues" evidence="1">
    <location>
        <begin position="879"/>
        <end position="920"/>
    </location>
</feature>
<dbReference type="GO" id="GO:0001402">
    <property type="term" value="P:signal transduction involved in filamentous growth"/>
    <property type="evidence" value="ECO:0007669"/>
    <property type="project" value="TreeGrafter"/>
</dbReference>
<feature type="region of interest" description="Disordered" evidence="1">
    <location>
        <begin position="746"/>
        <end position="782"/>
    </location>
</feature>
<dbReference type="PANTHER" id="PTHR35778:SF1">
    <property type="entry name" value="SIGNALING MUCIN HKR1-RELATED"/>
    <property type="match status" value="1"/>
</dbReference>
<feature type="compositionally biased region" description="Low complexity" evidence="1">
    <location>
        <begin position="509"/>
        <end position="578"/>
    </location>
</feature>
<protein>
    <submittedName>
        <fullName evidence="4">LALA0S17e00232g1_1</fullName>
    </submittedName>
</protein>
<dbReference type="OrthoDB" id="3366093at2759"/>
<dbReference type="GO" id="GO:0031505">
    <property type="term" value="P:fungal-type cell wall organization"/>
    <property type="evidence" value="ECO:0007669"/>
    <property type="project" value="TreeGrafter"/>
</dbReference>
<keyword evidence="5" id="KW-1185">Reference proteome</keyword>
<feature type="chain" id="PRO_5002195345" evidence="3">
    <location>
        <begin position="27"/>
        <end position="2006"/>
    </location>
</feature>
<feature type="compositionally biased region" description="Polar residues" evidence="1">
    <location>
        <begin position="299"/>
        <end position="339"/>
    </location>
</feature>
<accession>A0A0C7MYF7</accession>
<dbReference type="GO" id="GO:0030427">
    <property type="term" value="C:site of polarized growth"/>
    <property type="evidence" value="ECO:0007669"/>
    <property type="project" value="TreeGrafter"/>
</dbReference>
<dbReference type="Proteomes" id="UP000054304">
    <property type="component" value="Unassembled WGS sequence"/>
</dbReference>
<feature type="compositionally biased region" description="Basic and acidic residues" evidence="1">
    <location>
        <begin position="1899"/>
        <end position="1922"/>
    </location>
</feature>
<gene>
    <name evidence="4" type="ORF">LALA0_S17e00232g</name>
</gene>
<dbReference type="GO" id="GO:0009986">
    <property type="term" value="C:cell surface"/>
    <property type="evidence" value="ECO:0007669"/>
    <property type="project" value="TreeGrafter"/>
</dbReference>
<feature type="compositionally biased region" description="Low complexity" evidence="1">
    <location>
        <begin position="382"/>
        <end position="412"/>
    </location>
</feature>
<dbReference type="EMBL" id="LN736376">
    <property type="protein sequence ID" value="CEP65015.1"/>
    <property type="molecule type" value="Genomic_DNA"/>
</dbReference>
<dbReference type="PANTHER" id="PTHR35778">
    <property type="entry name" value="SIGNALING MUCIN HKR1-RELATED"/>
    <property type="match status" value="1"/>
</dbReference>
<feature type="compositionally biased region" description="Low complexity" evidence="1">
    <location>
        <begin position="340"/>
        <end position="360"/>
    </location>
</feature>
<proteinExistence type="predicted"/>
<dbReference type="GO" id="GO:0005576">
    <property type="term" value="C:extracellular region"/>
    <property type="evidence" value="ECO:0007669"/>
    <property type="project" value="TreeGrafter"/>
</dbReference>
<feature type="compositionally biased region" description="Low complexity" evidence="1">
    <location>
        <begin position="263"/>
        <end position="284"/>
    </location>
</feature>
<evidence type="ECO:0000256" key="1">
    <source>
        <dbReference type="SAM" id="MobiDB-lite"/>
    </source>
</evidence>
<feature type="region of interest" description="Disordered" evidence="1">
    <location>
        <begin position="1583"/>
        <end position="1613"/>
    </location>
</feature>
<dbReference type="GO" id="GO:0006972">
    <property type="term" value="P:hyperosmotic response"/>
    <property type="evidence" value="ECO:0007669"/>
    <property type="project" value="TreeGrafter"/>
</dbReference>
<feature type="compositionally biased region" description="Polar residues" evidence="1">
    <location>
        <begin position="462"/>
        <end position="472"/>
    </location>
</feature>
<dbReference type="GeneID" id="34688585"/>
<feature type="compositionally biased region" description="Low complexity" evidence="1">
    <location>
        <begin position="175"/>
        <end position="226"/>
    </location>
</feature>
<dbReference type="InterPro" id="IPR039295">
    <property type="entry name" value="MSB2"/>
</dbReference>
<dbReference type="HOGENOM" id="CLU_233812_0_0_1"/>
<feature type="compositionally biased region" description="Low complexity" evidence="1">
    <location>
        <begin position="1041"/>
        <end position="1058"/>
    </location>
</feature>
<dbReference type="GO" id="GO:0007232">
    <property type="term" value="P:osmosensory signaling pathway via Sho1 osmosensor"/>
    <property type="evidence" value="ECO:0007669"/>
    <property type="project" value="InterPro"/>
</dbReference>
<evidence type="ECO:0000313" key="4">
    <source>
        <dbReference type="EMBL" id="CEP65015.1"/>
    </source>
</evidence>
<feature type="region of interest" description="Disordered" evidence="1">
    <location>
        <begin position="1826"/>
        <end position="1947"/>
    </location>
</feature>
<keyword evidence="2" id="KW-0472">Membrane</keyword>
<feature type="region of interest" description="Disordered" evidence="1">
    <location>
        <begin position="873"/>
        <end position="920"/>
    </location>
</feature>
<sequence length="2006" mass="208952">MTTRAESRISTCLLVCILALVAPTLAGSTFYRRAAPFPELSLQSNTTIRSLSSAVSLSASATSAGSLVSSAVTSSLPSLATQDSAESSNLQSPSSITLPTSTFSAVLPSSVQTTSGLSIPSSSSIQSYSDPDSVVTSSSTGSLAKKFSQSMAANLAVSIAESVTTAGSSATLGEPSSPTSPSIIVSDSSTLDPDSGSQQPTSVSSSSPTLVSSTESSSSDEIPSSTNDVSTQAPSHYTTYTDSTAGAEQESSKSDTQVSSPGNASPSTFTSPSTSASTSQNSESIQEATASSPLGAGGATSTPKTSDTEQVSYSTMDSQVNDNSSPSSTVNTQTRSSDPTDGSSIEITSSSTASIDTTATPESTNSPSTTKQSSGDGFIPPTTSTTSAAKSTEAAYDTESSTSSNPSSTQKTRISSTVGFPSTDASSESTYNSPSLTDSSTQEDFSTGSVTSSFTSREAHTTNDSPTATQSRMDIRTDTTKPDRPSTVSSVNPAVDSFSPGSTSGTEMPTSHSATATPTTIGPSLESEASSSNSPSASAYDIPPTSTAKAPTPSARTPTSTEVSSVPSPLASAPNSLSTDETLLPFSSSSDSSGPTSLEASTGTYNQPTSTTSTDLQSVASTVIASSIRNTGILGGTSTTSSSSTADVGSKLNTIVGASSEYTARSAESDSSSLTAEAIFSTKSQTLPSVSTESPARSTGTFPKLTESSNSDNFRTASTPSLLLPNTQSSTESVYSEPIVLSQSTSSDALSSPLHSNDVSGSLTGVPSITGSQESLPASSSTFTSASLSNQKASFVTTSAQASHESGFSTLSTFSLASKSLSGSLQKVSQGPIEQTISQSTSDSLPTFLTSSNSMSMTISHVGTELQTTYSVSQSTSSPLMETSSLVSSHRGTQPGSLTGSTSYSLPNSGVTNTPSSIRPSLASESLNVATYKESSSREVPFVSSGTVTPLGSFEQSSSSNAHYLSSQFSQSETSFLDSTISGLTSATYSTNPNTGSSDGASASFGGSTEGLGSTTSVMTSDVVTSSGHYSVASSVPNMESSKSAQSAQSVQSDFQSSLPSATIRSRESDQHSQLTNLVSSATMTEERSSFAQTLLASTASLAGTTPSDYRASGSILTATEGSQSSTGSSALITSGTLVSGETHATGEVSASFASHGPSSSSEGPINPTTSNWLPSSLVTAPPYESASQRSSFDAKATATLPQVILPTAPVDQPHNYSQITVGFKRALNYPFLIDNPLASAQIFSFLPDILTYPFTKWQDHHKKANMSVQFENLAMTSSTTEQSKPLGSRFETRSDDIYRRSAITTAIEARWGGNFSDAFQANFSGVAVSEIMPLIVAGDNYISSIAVVYFPTDAISVLQRMVLNNNSRVYSNPDPALRSLSLLINPTIPLTGLIDPTLSGSGGSSGGSSSSPGIGGGGTGGSSTGSGNESTKGESGVLNGYSLFKVTFSKAKRLLIFIPIFLFFLATWVLISFAFFGRLFKLPPIRQRLELKEKAWNVDGRTAQDFFMAPFSRRPSRISRDLEKYLHSNSFPDGNSSSESYEDDDLIPMGNNMVFSRSTGLYYQTDEDGNFYFAGTPANADIPALDTDESGTQLQGDENDPVTEEQHSTSITQSRQVSELDELDVDDEGNVELSVLDFERFSLDKNNTDTFESYNNENFYKLNQFLANLSDSEYAQSPAHLTSTGTREADSNSNSGSKANILSDESLNLMGQLSTEDENFEDYFYSEEHGSGLVPDAASTGQYSEDLPNDEFLEGADDVDDFNIDSASNSDDDEVNDVHVGEFDELDEVMYRRLSTASGLTGALGGSSSSNTFASSIPQIQSSSRVSSFGNTHSHSGLSANSATGFFDSARSAPQAGHISDEGGRPKRPPRPASIISLERDDETQLTHARLAIDEEALPERRETRDSRTAKVGDSKQRSAEKNSLNVQERSRSATATGQENSRRASFRRSIASTLHGANIFHGSGRARSSTVHEMGPHGHTKNALHKIQISGPISSENSLGWADN</sequence>
<feature type="region of interest" description="Disordered" evidence="1">
    <location>
        <begin position="990"/>
        <end position="1016"/>
    </location>
</feature>
<feature type="region of interest" description="Disordered" evidence="1">
    <location>
        <begin position="1737"/>
        <end position="1776"/>
    </location>
</feature>
<feature type="compositionally biased region" description="Low complexity" evidence="1">
    <location>
        <begin position="445"/>
        <end position="456"/>
    </location>
</feature>
<evidence type="ECO:0000313" key="5">
    <source>
        <dbReference type="Proteomes" id="UP000054304"/>
    </source>
</evidence>
<keyword evidence="2" id="KW-0812">Transmembrane</keyword>
<dbReference type="GO" id="GO:0005886">
    <property type="term" value="C:plasma membrane"/>
    <property type="evidence" value="ECO:0007669"/>
    <property type="project" value="InterPro"/>
</dbReference>
<feature type="compositionally biased region" description="Polar residues" evidence="1">
    <location>
        <begin position="361"/>
        <end position="375"/>
    </location>
</feature>
<feature type="compositionally biased region" description="Polar residues" evidence="1">
    <location>
        <begin position="1923"/>
        <end position="1941"/>
    </location>
</feature>
<dbReference type="RefSeq" id="XP_022631210.1">
    <property type="nucleotide sequence ID" value="XM_022775088.1"/>
</dbReference>
<feature type="compositionally biased region" description="Polar residues" evidence="1">
    <location>
        <begin position="499"/>
        <end position="508"/>
    </location>
</feature>
<keyword evidence="2" id="KW-1133">Transmembrane helix</keyword>
<evidence type="ECO:0000256" key="3">
    <source>
        <dbReference type="SAM" id="SignalP"/>
    </source>
</evidence>
<feature type="compositionally biased region" description="Basic and acidic residues" evidence="1">
    <location>
        <begin position="473"/>
        <end position="484"/>
    </location>
</feature>
<feature type="compositionally biased region" description="Polar residues" evidence="1">
    <location>
        <begin position="1072"/>
        <end position="1081"/>
    </location>
</feature>